<feature type="region of interest" description="Disordered" evidence="2">
    <location>
        <begin position="23"/>
        <end position="46"/>
    </location>
</feature>
<comment type="caution">
    <text evidence="4">The sequence shown here is derived from an EMBL/GenBank/DDBJ whole genome shotgun (WGS) entry which is preliminary data.</text>
</comment>
<evidence type="ECO:0000256" key="2">
    <source>
        <dbReference type="SAM" id="MobiDB-lite"/>
    </source>
</evidence>
<dbReference type="PANTHER" id="PTHR46136">
    <property type="entry name" value="TRANSCRIPTION FACTOR GTE8"/>
    <property type="match status" value="1"/>
</dbReference>
<dbReference type="AlphaFoldDB" id="A0A371HEP8"/>
<dbReference type="Pfam" id="PF00439">
    <property type="entry name" value="Bromodomain"/>
    <property type="match status" value="1"/>
</dbReference>
<dbReference type="InterPro" id="IPR001487">
    <property type="entry name" value="Bromodomain"/>
</dbReference>
<feature type="domain" description="Bromo" evidence="3">
    <location>
        <begin position="133"/>
        <end position="231"/>
    </location>
</feature>
<evidence type="ECO:0000313" key="5">
    <source>
        <dbReference type="Proteomes" id="UP000257109"/>
    </source>
</evidence>
<dbReference type="InterPro" id="IPR036427">
    <property type="entry name" value="Bromodomain-like_sf"/>
</dbReference>
<dbReference type="PANTHER" id="PTHR46136:SF7">
    <property type="entry name" value="BROMO DOMAIN-CONTAINING PROTEIN"/>
    <property type="match status" value="1"/>
</dbReference>
<dbReference type="Gene3D" id="1.20.920.10">
    <property type="entry name" value="Bromodomain-like"/>
    <property type="match status" value="2"/>
</dbReference>
<dbReference type="EMBL" id="QJKJ01002799">
    <property type="protein sequence ID" value="RDY01266.1"/>
    <property type="molecule type" value="Genomic_DNA"/>
</dbReference>
<feature type="compositionally biased region" description="Basic and acidic residues" evidence="2">
    <location>
        <begin position="233"/>
        <end position="252"/>
    </location>
</feature>
<dbReference type="SUPFAM" id="SSF47370">
    <property type="entry name" value="Bromodomain"/>
    <property type="match status" value="2"/>
</dbReference>
<dbReference type="SMART" id="SM00297">
    <property type="entry name" value="BROMO"/>
    <property type="match status" value="1"/>
</dbReference>
<feature type="region of interest" description="Disordered" evidence="2">
    <location>
        <begin position="233"/>
        <end position="254"/>
    </location>
</feature>
<sequence>MAEMGQPRKKLIIKFYLPSCETEKVSDHHSEKRRKLSSSKSTSHEINNVKDSRIVSKACELKNKKGYFAVAMWVNAENPPKSCGVDSRKSTTEFDGCKMKDKNEGLHSVECKKREEKGKVMMDKKEEAKGKGTMDRCKKMQCWAILKRLMVGRDGWALKQPLLDNSKSIKECLGDIESKLKKFKYSKVDEFSHDIRLVFSYALQYPPRNECHRTLMRIRDTFEMKDKNEGVHGVECNKREKRKEGKSDDGSLQKDAGLGNIEAFDGRKALKQHIMDKSKSKTIKGCLEDNESKLKKLKYSKVDEFAHDIKLVFSYAVQYLPRSEVHRTATRIKDTFKVTWKTLKYK</sequence>
<gene>
    <name evidence="4" type="primary">GTE12</name>
    <name evidence="4" type="ORF">CR513_15429</name>
</gene>
<feature type="non-terminal residue" evidence="4">
    <location>
        <position position="1"/>
    </location>
</feature>
<dbReference type="STRING" id="157652.A0A371HEP8"/>
<proteinExistence type="predicted"/>
<keyword evidence="1" id="KW-0103">Bromodomain</keyword>
<protein>
    <submittedName>
        <fullName evidence="4">Transcription factor GTE12</fullName>
    </submittedName>
</protein>
<keyword evidence="5" id="KW-1185">Reference proteome</keyword>
<dbReference type="Proteomes" id="UP000257109">
    <property type="component" value="Unassembled WGS sequence"/>
</dbReference>
<dbReference type="OrthoDB" id="1427476at2759"/>
<organism evidence="4 5">
    <name type="scientific">Mucuna pruriens</name>
    <name type="common">Velvet bean</name>
    <name type="synonym">Dolichos pruriens</name>
    <dbReference type="NCBI Taxonomy" id="157652"/>
    <lineage>
        <taxon>Eukaryota</taxon>
        <taxon>Viridiplantae</taxon>
        <taxon>Streptophyta</taxon>
        <taxon>Embryophyta</taxon>
        <taxon>Tracheophyta</taxon>
        <taxon>Spermatophyta</taxon>
        <taxon>Magnoliopsida</taxon>
        <taxon>eudicotyledons</taxon>
        <taxon>Gunneridae</taxon>
        <taxon>Pentapetalae</taxon>
        <taxon>rosids</taxon>
        <taxon>fabids</taxon>
        <taxon>Fabales</taxon>
        <taxon>Fabaceae</taxon>
        <taxon>Papilionoideae</taxon>
        <taxon>50 kb inversion clade</taxon>
        <taxon>NPAAA clade</taxon>
        <taxon>indigoferoid/millettioid clade</taxon>
        <taxon>Phaseoleae</taxon>
        <taxon>Mucuna</taxon>
    </lineage>
</organism>
<reference evidence="4" key="1">
    <citation type="submission" date="2018-05" db="EMBL/GenBank/DDBJ databases">
        <title>Draft genome of Mucuna pruriens seed.</title>
        <authorList>
            <person name="Nnadi N.E."/>
            <person name="Vos R."/>
            <person name="Hasami M.H."/>
            <person name="Devisetty U.K."/>
            <person name="Aguiy J.C."/>
        </authorList>
    </citation>
    <scope>NUCLEOTIDE SEQUENCE [LARGE SCALE GENOMIC DNA]</scope>
    <source>
        <strain evidence="4">JCA_2017</strain>
    </source>
</reference>
<dbReference type="InterPro" id="IPR052442">
    <property type="entry name" value="Env_Response_Regulator"/>
</dbReference>
<name>A0A371HEP8_MUCPR</name>
<evidence type="ECO:0000256" key="1">
    <source>
        <dbReference type="ARBA" id="ARBA00023117"/>
    </source>
</evidence>
<evidence type="ECO:0000259" key="3">
    <source>
        <dbReference type="SMART" id="SM00297"/>
    </source>
</evidence>
<accession>A0A371HEP8</accession>
<evidence type="ECO:0000313" key="4">
    <source>
        <dbReference type="EMBL" id="RDY01266.1"/>
    </source>
</evidence>